<dbReference type="Proteomes" id="UP000010552">
    <property type="component" value="Unassembled WGS sequence"/>
</dbReference>
<keyword evidence="3" id="KW-1185">Reference proteome</keyword>
<evidence type="ECO:0000313" key="2">
    <source>
        <dbReference type="EMBL" id="ELK15455.1"/>
    </source>
</evidence>
<dbReference type="InParanoid" id="L5KWB0"/>
<protein>
    <submittedName>
        <fullName evidence="2">Uncharacterized protein</fullName>
    </submittedName>
</protein>
<sequence length="139" mass="14791">MAARSLPLQISQKRSVTATPQVMADCSMMLERVSKPLGFGPDLPHPLYPGVSAPRTTSHLQPQAVALKEGLGVKISGSPGEKNAKPSQKKWTEETKAERLVTEGLRGAGHRRTVPEGSCAVGTGVTRTWLCSLLSLSGF</sequence>
<dbReference type="EMBL" id="KB030537">
    <property type="protein sequence ID" value="ELK15455.1"/>
    <property type="molecule type" value="Genomic_DNA"/>
</dbReference>
<accession>L5KWB0</accession>
<dbReference type="AlphaFoldDB" id="L5KWB0"/>
<feature type="region of interest" description="Disordered" evidence="1">
    <location>
        <begin position="72"/>
        <end position="97"/>
    </location>
</feature>
<name>L5KWB0_PTEAL</name>
<organism evidence="2 3">
    <name type="scientific">Pteropus alecto</name>
    <name type="common">Black flying fox</name>
    <dbReference type="NCBI Taxonomy" id="9402"/>
    <lineage>
        <taxon>Eukaryota</taxon>
        <taxon>Metazoa</taxon>
        <taxon>Chordata</taxon>
        <taxon>Craniata</taxon>
        <taxon>Vertebrata</taxon>
        <taxon>Euteleostomi</taxon>
        <taxon>Mammalia</taxon>
        <taxon>Eutheria</taxon>
        <taxon>Laurasiatheria</taxon>
        <taxon>Chiroptera</taxon>
        <taxon>Yinpterochiroptera</taxon>
        <taxon>Pteropodoidea</taxon>
        <taxon>Pteropodidae</taxon>
        <taxon>Pteropodinae</taxon>
        <taxon>Pteropus</taxon>
    </lineage>
</organism>
<gene>
    <name evidence="2" type="ORF">PAL_GLEAN10011130</name>
</gene>
<reference evidence="3" key="1">
    <citation type="journal article" date="2013" name="Science">
        <title>Comparative analysis of bat genomes provides insight into the evolution of flight and immunity.</title>
        <authorList>
            <person name="Zhang G."/>
            <person name="Cowled C."/>
            <person name="Shi Z."/>
            <person name="Huang Z."/>
            <person name="Bishop-Lilly K.A."/>
            <person name="Fang X."/>
            <person name="Wynne J.W."/>
            <person name="Xiong Z."/>
            <person name="Baker M.L."/>
            <person name="Zhao W."/>
            <person name="Tachedjian M."/>
            <person name="Zhu Y."/>
            <person name="Zhou P."/>
            <person name="Jiang X."/>
            <person name="Ng J."/>
            <person name="Yang L."/>
            <person name="Wu L."/>
            <person name="Xiao J."/>
            <person name="Feng Y."/>
            <person name="Chen Y."/>
            <person name="Sun X."/>
            <person name="Zhang Y."/>
            <person name="Marsh G.A."/>
            <person name="Crameri G."/>
            <person name="Broder C.C."/>
            <person name="Frey K.G."/>
            <person name="Wang L.F."/>
            <person name="Wang J."/>
        </authorList>
    </citation>
    <scope>NUCLEOTIDE SEQUENCE [LARGE SCALE GENOMIC DNA]</scope>
</reference>
<proteinExistence type="predicted"/>
<evidence type="ECO:0000256" key="1">
    <source>
        <dbReference type="SAM" id="MobiDB-lite"/>
    </source>
</evidence>
<evidence type="ECO:0000313" key="3">
    <source>
        <dbReference type="Proteomes" id="UP000010552"/>
    </source>
</evidence>